<gene>
    <name evidence="1" type="ORF">NOCA2230098</name>
</gene>
<protein>
    <submittedName>
        <fullName evidence="1">Uncharacterized protein</fullName>
    </submittedName>
</protein>
<dbReference type="AlphaFoldDB" id="A0A2P2BZH7"/>
<dbReference type="EMBL" id="CZKA01000016">
    <property type="protein sequence ID" value="CUR55178.1"/>
    <property type="molecule type" value="Genomic_DNA"/>
</dbReference>
<proteinExistence type="predicted"/>
<evidence type="ECO:0000313" key="1">
    <source>
        <dbReference type="EMBL" id="CUR55178.1"/>
    </source>
</evidence>
<accession>A0A2P2BZH7</accession>
<organism evidence="1">
    <name type="scientific">metagenome</name>
    <dbReference type="NCBI Taxonomy" id="256318"/>
    <lineage>
        <taxon>unclassified sequences</taxon>
        <taxon>metagenomes</taxon>
    </lineage>
</organism>
<name>A0A2P2BZH7_9ZZZZ</name>
<reference evidence="1" key="1">
    <citation type="submission" date="2015-08" db="EMBL/GenBank/DDBJ databases">
        <authorList>
            <person name="Babu N.S."/>
            <person name="Beckwith C.J."/>
            <person name="Beseler K.G."/>
            <person name="Brison A."/>
            <person name="Carone J.V."/>
            <person name="Caskin T.P."/>
            <person name="Diamond M."/>
            <person name="Durham M.E."/>
            <person name="Foxe J.M."/>
            <person name="Go M."/>
            <person name="Henderson B.A."/>
            <person name="Jones I.B."/>
            <person name="McGettigan J.A."/>
            <person name="Micheletti S.J."/>
            <person name="Nasrallah M.E."/>
            <person name="Ortiz D."/>
            <person name="Piller C.R."/>
            <person name="Privatt S.R."/>
            <person name="Schneider S.L."/>
            <person name="Sharp S."/>
            <person name="Smith T.C."/>
            <person name="Stanton J.D."/>
            <person name="Ullery H.E."/>
            <person name="Wilson R.J."/>
            <person name="Serrano M.G."/>
            <person name="Buck G."/>
            <person name="Lee V."/>
            <person name="Wang Y."/>
            <person name="Carvalho R."/>
            <person name="Voegtly L."/>
            <person name="Shi R."/>
            <person name="Duckworth R."/>
            <person name="Johnson A."/>
            <person name="Loviza R."/>
            <person name="Walstead R."/>
            <person name="Shah Z."/>
            <person name="Kiflezghi M."/>
            <person name="Wade K."/>
            <person name="Ball S.L."/>
            <person name="Bradley K.W."/>
            <person name="Asai D.J."/>
            <person name="Bowman C.A."/>
            <person name="Russell D.A."/>
            <person name="Pope W.H."/>
            <person name="Jacobs-Sera D."/>
            <person name="Hendrix R.W."/>
            <person name="Hatfull G.F."/>
        </authorList>
    </citation>
    <scope>NUCLEOTIDE SEQUENCE</scope>
</reference>
<sequence>MMHVTAEVNDRFPLRYVATV</sequence>